<dbReference type="RefSeq" id="WP_118403572.1">
    <property type="nucleotide sequence ID" value="NZ_JADNFX010000018.1"/>
</dbReference>
<dbReference type="EMBL" id="QRVJ01000027">
    <property type="protein sequence ID" value="RGS33683.1"/>
    <property type="molecule type" value="Genomic_DNA"/>
</dbReference>
<evidence type="ECO:0000313" key="1">
    <source>
        <dbReference type="EMBL" id="RGS33683.1"/>
    </source>
</evidence>
<dbReference type="PROSITE" id="PS51257">
    <property type="entry name" value="PROKAR_LIPOPROTEIN"/>
    <property type="match status" value="1"/>
</dbReference>
<sequence>MMKKINIAIFVIAFIGCIWFVTFSNQQTLKVRVNKVDKIEEVSGSKESISTQIYYLLYTDRGTFRINIDGILAHPELAGKLEKDSIYEISVCGVDVPFCGVYRNVVDVK</sequence>
<gene>
    <name evidence="1" type="ORF">DWX97_21195</name>
</gene>
<name>A0A412I9G5_9BACE</name>
<accession>A0A412I9G5</accession>
<dbReference type="Proteomes" id="UP000283341">
    <property type="component" value="Unassembled WGS sequence"/>
</dbReference>
<protein>
    <submittedName>
        <fullName evidence="1">Uncharacterized protein</fullName>
    </submittedName>
</protein>
<dbReference type="AlphaFoldDB" id="A0A412I9G5"/>
<comment type="caution">
    <text evidence="1">The sequence shown here is derived from an EMBL/GenBank/DDBJ whole genome shotgun (WGS) entry which is preliminary data.</text>
</comment>
<reference evidence="1 2" key="1">
    <citation type="submission" date="2018-08" db="EMBL/GenBank/DDBJ databases">
        <title>A genome reference for cultivated species of the human gut microbiota.</title>
        <authorList>
            <person name="Zou Y."/>
            <person name="Xue W."/>
            <person name="Luo G."/>
        </authorList>
    </citation>
    <scope>NUCLEOTIDE SEQUENCE [LARGE SCALE GENOMIC DNA]</scope>
    <source>
        <strain evidence="1 2">AF22-3AC</strain>
    </source>
</reference>
<proteinExistence type="predicted"/>
<organism evidence="1 2">
    <name type="scientific">Bacteroides cellulosilyticus</name>
    <dbReference type="NCBI Taxonomy" id="246787"/>
    <lineage>
        <taxon>Bacteria</taxon>
        <taxon>Pseudomonadati</taxon>
        <taxon>Bacteroidota</taxon>
        <taxon>Bacteroidia</taxon>
        <taxon>Bacteroidales</taxon>
        <taxon>Bacteroidaceae</taxon>
        <taxon>Bacteroides</taxon>
    </lineage>
</organism>
<evidence type="ECO:0000313" key="2">
    <source>
        <dbReference type="Proteomes" id="UP000283341"/>
    </source>
</evidence>